<keyword evidence="5 8" id="KW-0812">Transmembrane</keyword>
<feature type="transmembrane region" description="Helical" evidence="8">
    <location>
        <begin position="212"/>
        <end position="232"/>
    </location>
</feature>
<keyword evidence="3" id="KW-0813">Transport</keyword>
<comment type="subcellular location">
    <subcellularLocation>
        <location evidence="1">Cell membrane</location>
        <topology evidence="1">Multi-pass membrane protein</topology>
    </subcellularLocation>
</comment>
<dbReference type="PANTHER" id="PTHR42810:SF4">
    <property type="entry name" value="URIC ACID TRANSPORTER UACT"/>
    <property type="match status" value="1"/>
</dbReference>
<evidence type="ECO:0000256" key="4">
    <source>
        <dbReference type="ARBA" id="ARBA00022475"/>
    </source>
</evidence>
<feature type="transmembrane region" description="Helical" evidence="8">
    <location>
        <begin position="365"/>
        <end position="384"/>
    </location>
</feature>
<evidence type="ECO:0000256" key="8">
    <source>
        <dbReference type="SAM" id="Phobius"/>
    </source>
</evidence>
<feature type="transmembrane region" description="Helical" evidence="8">
    <location>
        <begin position="20"/>
        <end position="40"/>
    </location>
</feature>
<keyword evidence="4" id="KW-1003">Cell membrane</keyword>
<reference evidence="9 10" key="1">
    <citation type="submission" date="2018-03" db="EMBL/GenBank/DDBJ databases">
        <title>Genomic Encyclopedia of Archaeal and Bacterial Type Strains, Phase II (KMG-II): from individual species to whole genera.</title>
        <authorList>
            <person name="Goeker M."/>
        </authorList>
    </citation>
    <scope>NUCLEOTIDE SEQUENCE [LARGE SCALE GENOMIC DNA]</scope>
    <source>
        <strain evidence="9 10">DSM 29328</strain>
    </source>
</reference>
<evidence type="ECO:0000313" key="10">
    <source>
        <dbReference type="Proteomes" id="UP000239480"/>
    </source>
</evidence>
<feature type="transmembrane region" description="Helical" evidence="8">
    <location>
        <begin position="137"/>
        <end position="162"/>
    </location>
</feature>
<evidence type="ECO:0000256" key="7">
    <source>
        <dbReference type="ARBA" id="ARBA00023136"/>
    </source>
</evidence>
<dbReference type="OrthoDB" id="9805749at2"/>
<gene>
    <name evidence="9" type="ORF">CLV78_11619</name>
</gene>
<feature type="transmembrane region" description="Helical" evidence="8">
    <location>
        <begin position="108"/>
        <end position="130"/>
    </location>
</feature>
<feature type="transmembrane region" description="Helical" evidence="8">
    <location>
        <begin position="455"/>
        <end position="475"/>
    </location>
</feature>
<dbReference type="GO" id="GO:0005886">
    <property type="term" value="C:plasma membrane"/>
    <property type="evidence" value="ECO:0007669"/>
    <property type="project" value="UniProtKB-SubCell"/>
</dbReference>
<feature type="transmembrane region" description="Helical" evidence="8">
    <location>
        <begin position="52"/>
        <end position="72"/>
    </location>
</feature>
<evidence type="ECO:0000256" key="6">
    <source>
        <dbReference type="ARBA" id="ARBA00022989"/>
    </source>
</evidence>
<dbReference type="NCBIfam" id="NF037981">
    <property type="entry name" value="NCS2_1"/>
    <property type="match status" value="1"/>
</dbReference>
<dbReference type="Pfam" id="PF00860">
    <property type="entry name" value="Xan_ur_permease"/>
    <property type="match status" value="2"/>
</dbReference>
<dbReference type="InterPro" id="IPR006042">
    <property type="entry name" value="Xan_ur_permease"/>
</dbReference>
<feature type="transmembrane region" description="Helical" evidence="8">
    <location>
        <begin position="84"/>
        <end position="102"/>
    </location>
</feature>
<feature type="transmembrane region" description="Helical" evidence="8">
    <location>
        <begin position="288"/>
        <end position="311"/>
    </location>
</feature>
<feature type="transmembrane region" description="Helical" evidence="8">
    <location>
        <begin position="244"/>
        <end position="263"/>
    </location>
</feature>
<keyword evidence="7 8" id="KW-0472">Membrane</keyword>
<organism evidence="9 10">
    <name type="scientific">Aliiruegeria haliotis</name>
    <dbReference type="NCBI Taxonomy" id="1280846"/>
    <lineage>
        <taxon>Bacteria</taxon>
        <taxon>Pseudomonadati</taxon>
        <taxon>Pseudomonadota</taxon>
        <taxon>Alphaproteobacteria</taxon>
        <taxon>Rhodobacterales</taxon>
        <taxon>Roseobacteraceae</taxon>
        <taxon>Aliiruegeria</taxon>
    </lineage>
</organism>
<comment type="similarity">
    <text evidence="2">Belongs to the nucleobase:cation symporter-2 (NCS2) (TC 2.A.40) family.</text>
</comment>
<dbReference type="Proteomes" id="UP000239480">
    <property type="component" value="Unassembled WGS sequence"/>
</dbReference>
<dbReference type="NCBIfam" id="TIGR00801">
    <property type="entry name" value="ncs2"/>
    <property type="match status" value="1"/>
</dbReference>
<name>A0A2T0RFL1_9RHOB</name>
<evidence type="ECO:0000256" key="2">
    <source>
        <dbReference type="ARBA" id="ARBA00008821"/>
    </source>
</evidence>
<keyword evidence="10" id="KW-1185">Reference proteome</keyword>
<feature type="transmembrane region" description="Helical" evidence="8">
    <location>
        <begin position="427"/>
        <end position="449"/>
    </location>
</feature>
<accession>A0A2T0RFL1</accession>
<comment type="caution">
    <text evidence="9">The sequence shown here is derived from an EMBL/GenBank/DDBJ whole genome shotgun (WGS) entry which is preliminary data.</text>
</comment>
<dbReference type="InterPro" id="IPR006043">
    <property type="entry name" value="NCS2"/>
</dbReference>
<dbReference type="EMBL" id="PVTD01000016">
    <property type="protein sequence ID" value="PRY19929.1"/>
    <property type="molecule type" value="Genomic_DNA"/>
</dbReference>
<dbReference type="PROSITE" id="PS01116">
    <property type="entry name" value="XANTH_URACIL_PERMASE"/>
    <property type="match status" value="1"/>
</dbReference>
<proteinExistence type="inferred from homology"/>
<evidence type="ECO:0000256" key="5">
    <source>
        <dbReference type="ARBA" id="ARBA00022692"/>
    </source>
</evidence>
<evidence type="ECO:0000256" key="3">
    <source>
        <dbReference type="ARBA" id="ARBA00022448"/>
    </source>
</evidence>
<dbReference type="GO" id="GO:0042907">
    <property type="term" value="F:xanthine transmembrane transporter activity"/>
    <property type="evidence" value="ECO:0007669"/>
    <property type="project" value="TreeGrafter"/>
</dbReference>
<evidence type="ECO:0000313" key="9">
    <source>
        <dbReference type="EMBL" id="PRY19929.1"/>
    </source>
</evidence>
<feature type="transmembrane region" description="Helical" evidence="8">
    <location>
        <begin position="390"/>
        <end position="415"/>
    </location>
</feature>
<dbReference type="PANTHER" id="PTHR42810">
    <property type="entry name" value="PURINE PERMEASE C1399.01C-RELATED"/>
    <property type="match status" value="1"/>
</dbReference>
<evidence type="ECO:0000256" key="1">
    <source>
        <dbReference type="ARBA" id="ARBA00004651"/>
    </source>
</evidence>
<sequence length="497" mass="52057">MSTMEMTDAVNEQLPPGKLFTLGLQHVLVMYAGAIAVPLIVGRVLKLNPEQVAFLISADLFVCGVVTIIQSLGASKWFGIKLPVMMGVTFASVGPMVSIAVANPGTEGARMIFGAIIGAGLIAMLIAPLISRMLRFFPPVVTGTIILVIGVTLMRVGINWIFGLPFGPTAPKIVDPAHLAWLDEVKALLAAGTIPEIPEGLKVAPSVDNVKYASPVNMLISGVVLTTIVVIMKFTTGFLSNISVLIGIIVGAIVAALLGMMHFDGVSHAGWFALITPFRFGLPIFDPIMILTMTLVMIVVMIESTGMFLALGEMCGKKIERPSLSAGLRTDGLGTVIGGLFNTFPYTSFSQNVGLVGVTGIRSRFVCVAGGAIMIVLGLVPKMGALVEALPVAVLGGAGLVMFGMVAATGVRILGAVDFKDNRFNGLIVAISLGLGMIPLIAPNFTMWLPHSIEPLIHSGILLAAISAVGLNLILNGAKEITEEELREAAKQSDGGH</sequence>
<dbReference type="AlphaFoldDB" id="A0A2T0RFL1"/>
<protein>
    <submittedName>
        <fullName evidence="9">NCS2 family nucleobase:cation symporter-2</fullName>
    </submittedName>
</protein>
<keyword evidence="6 8" id="KW-1133">Transmembrane helix</keyword>